<evidence type="ECO:0008006" key="9">
    <source>
        <dbReference type="Google" id="ProtNLM"/>
    </source>
</evidence>
<evidence type="ECO:0000313" key="7">
    <source>
        <dbReference type="EMBL" id="PKQ46011.1"/>
    </source>
</evidence>
<keyword evidence="8" id="KW-1185">Reference proteome</keyword>
<gene>
    <name evidence="7" type="ORF">CSW08_04500</name>
</gene>
<feature type="transmembrane region" description="Helical" evidence="6">
    <location>
        <begin position="6"/>
        <end position="25"/>
    </location>
</feature>
<proteinExistence type="inferred from homology"/>
<keyword evidence="5 6" id="KW-0472">Membrane</keyword>
<feature type="transmembrane region" description="Helical" evidence="6">
    <location>
        <begin position="198"/>
        <end position="217"/>
    </location>
</feature>
<evidence type="ECO:0000256" key="4">
    <source>
        <dbReference type="ARBA" id="ARBA00022989"/>
    </source>
</evidence>
<dbReference type="PANTHER" id="PTHR30238">
    <property type="entry name" value="MEMBRANE BOUND PREDICTED REDOX MODULATOR"/>
    <property type="match status" value="1"/>
</dbReference>
<comment type="similarity">
    <text evidence="2">Belongs to the TerC family.</text>
</comment>
<feature type="transmembrane region" description="Helical" evidence="6">
    <location>
        <begin position="79"/>
        <end position="102"/>
    </location>
</feature>
<protein>
    <recommendedName>
        <fullName evidence="9">Tellurium resistance protein TerC</fullName>
    </recommendedName>
</protein>
<dbReference type="RefSeq" id="WP_106658723.1">
    <property type="nucleotide sequence ID" value="NZ_PJEO01000015.1"/>
</dbReference>
<comment type="subcellular location">
    <subcellularLocation>
        <location evidence="1">Membrane</location>
        <topology evidence="1">Multi-pass membrane protein</topology>
    </subcellularLocation>
</comment>
<keyword evidence="3 6" id="KW-0812">Transmembrane</keyword>
<evidence type="ECO:0000313" key="8">
    <source>
        <dbReference type="Proteomes" id="UP000233435"/>
    </source>
</evidence>
<dbReference type="Pfam" id="PF03741">
    <property type="entry name" value="TerC"/>
    <property type="match status" value="1"/>
</dbReference>
<name>A0A2N3HM42_9FLAO</name>
<organism evidence="7 8">
    <name type="scientific">Confluentibacter flavum</name>
    <dbReference type="NCBI Taxonomy" id="1909700"/>
    <lineage>
        <taxon>Bacteria</taxon>
        <taxon>Pseudomonadati</taxon>
        <taxon>Bacteroidota</taxon>
        <taxon>Flavobacteriia</taxon>
        <taxon>Flavobacteriales</taxon>
        <taxon>Flavobacteriaceae</taxon>
        <taxon>Confluentibacter</taxon>
    </lineage>
</organism>
<feature type="transmembrane region" description="Helical" evidence="6">
    <location>
        <begin position="114"/>
        <end position="134"/>
    </location>
</feature>
<dbReference type="NCBIfam" id="TIGR03718">
    <property type="entry name" value="R_switched_Alx"/>
    <property type="match status" value="1"/>
</dbReference>
<comment type="caution">
    <text evidence="7">The sequence shown here is derived from an EMBL/GenBank/DDBJ whole genome shotgun (WGS) entry which is preliminary data.</text>
</comment>
<dbReference type="InterPro" id="IPR022369">
    <property type="entry name" value="Integral_membrane_TerC_rswitch"/>
</dbReference>
<evidence type="ECO:0000256" key="1">
    <source>
        <dbReference type="ARBA" id="ARBA00004141"/>
    </source>
</evidence>
<dbReference type="InterPro" id="IPR005496">
    <property type="entry name" value="Integral_membrane_TerC"/>
</dbReference>
<dbReference type="EMBL" id="PJEO01000015">
    <property type="protein sequence ID" value="PKQ46011.1"/>
    <property type="molecule type" value="Genomic_DNA"/>
</dbReference>
<evidence type="ECO:0000256" key="6">
    <source>
        <dbReference type="SAM" id="Phobius"/>
    </source>
</evidence>
<sequence>MDNTTPWIILIVYAIALLFFDFFVLHKKGEQSSTKKAVYETIFFISNGLLFSILIYWFYSAQLVDNSTNLTPSKAVLNYLTGYMVELSLSVDNLFVIAAIFASFKIPLKSQHRLLFLGILGAIVFRAILINLGLVLMNKIHGMSIVFGLFLLFTAIKMLKNDVEHKEKEQGKGLSKFFRLTKIIDGEKFTTVVDGKKVFTALFGALITIEFTDLLFALDSIPAILSITTDPFIVYSSNIFAIMGLRSLYFFLSNMLEKFAYLKYSVFSILLFVSIKLISSQFFEIPEWFSLSFIGLSLGVGIYISTLNIKNLDSKKDI</sequence>
<dbReference type="PANTHER" id="PTHR30238:SF0">
    <property type="entry name" value="THYLAKOID MEMBRANE PROTEIN TERC, CHLOROPLASTIC"/>
    <property type="match status" value="1"/>
</dbReference>
<dbReference type="AlphaFoldDB" id="A0A2N3HM42"/>
<feature type="transmembrane region" description="Helical" evidence="6">
    <location>
        <begin position="289"/>
        <end position="309"/>
    </location>
</feature>
<evidence type="ECO:0000256" key="3">
    <source>
        <dbReference type="ARBA" id="ARBA00022692"/>
    </source>
</evidence>
<evidence type="ECO:0000256" key="5">
    <source>
        <dbReference type="ARBA" id="ARBA00023136"/>
    </source>
</evidence>
<dbReference type="OrthoDB" id="9783692at2"/>
<dbReference type="GO" id="GO:0016020">
    <property type="term" value="C:membrane"/>
    <property type="evidence" value="ECO:0007669"/>
    <property type="project" value="UniProtKB-SubCell"/>
</dbReference>
<reference evidence="7 8" key="1">
    <citation type="submission" date="2017-12" db="EMBL/GenBank/DDBJ databases">
        <title>Confluentibacter flavum sp. nov., isolated from the saline lake.</title>
        <authorList>
            <person name="Yu L."/>
        </authorList>
    </citation>
    <scope>NUCLEOTIDE SEQUENCE [LARGE SCALE GENOMIC DNA]</scope>
    <source>
        <strain evidence="7 8">3B</strain>
    </source>
</reference>
<feature type="transmembrane region" description="Helical" evidence="6">
    <location>
        <begin position="232"/>
        <end position="252"/>
    </location>
</feature>
<feature type="transmembrane region" description="Helical" evidence="6">
    <location>
        <begin position="140"/>
        <end position="159"/>
    </location>
</feature>
<feature type="transmembrane region" description="Helical" evidence="6">
    <location>
        <begin position="37"/>
        <end position="59"/>
    </location>
</feature>
<keyword evidence="4 6" id="KW-1133">Transmembrane helix</keyword>
<dbReference type="Proteomes" id="UP000233435">
    <property type="component" value="Unassembled WGS sequence"/>
</dbReference>
<feature type="transmembrane region" description="Helical" evidence="6">
    <location>
        <begin position="264"/>
        <end position="283"/>
    </location>
</feature>
<evidence type="ECO:0000256" key="2">
    <source>
        <dbReference type="ARBA" id="ARBA00007511"/>
    </source>
</evidence>
<accession>A0A2N3HM42</accession>